<dbReference type="Pfam" id="PF13154">
    <property type="entry name" value="DUF3991"/>
    <property type="match status" value="1"/>
</dbReference>
<feature type="domain" description="DUF3991" evidence="1">
    <location>
        <begin position="123"/>
        <end position="203"/>
    </location>
</feature>
<proteinExistence type="predicted"/>
<dbReference type="GO" id="GO:0006260">
    <property type="term" value="P:DNA replication"/>
    <property type="evidence" value="ECO:0007669"/>
    <property type="project" value="InterPro"/>
</dbReference>
<geneLocation type="plasmid" evidence="2 3">
    <name>2</name>
</geneLocation>
<name>A0A806KR03_LACPA</name>
<gene>
    <name evidence="2" type="ORF">LBPG_04247</name>
</gene>
<evidence type="ECO:0000259" key="1">
    <source>
        <dbReference type="Pfam" id="PF13154"/>
    </source>
</evidence>
<keyword evidence="2" id="KW-0614">Plasmid</keyword>
<dbReference type="Gene3D" id="3.90.580.10">
    <property type="entry name" value="Zinc finger, CHC2-type domain"/>
    <property type="match status" value="1"/>
</dbReference>
<dbReference type="AlphaFoldDB" id="A0A806KR03"/>
<protein>
    <recommendedName>
        <fullName evidence="1">DUF3991 domain-containing protein</fullName>
    </recommendedName>
</protein>
<dbReference type="GeneID" id="57091574"/>
<accession>A0A806KR03</accession>
<organism evidence="2 3">
    <name type="scientific">Lacticaseibacillus paracasei subsp. paracasei 8700:2</name>
    <dbReference type="NCBI Taxonomy" id="537973"/>
    <lineage>
        <taxon>Bacteria</taxon>
        <taxon>Bacillati</taxon>
        <taxon>Bacillota</taxon>
        <taxon>Bacilli</taxon>
        <taxon>Lactobacillales</taxon>
        <taxon>Lactobacillaceae</taxon>
        <taxon>Lacticaseibacillus</taxon>
    </lineage>
</organism>
<dbReference type="GO" id="GO:0008270">
    <property type="term" value="F:zinc ion binding"/>
    <property type="evidence" value="ECO:0007669"/>
    <property type="project" value="InterPro"/>
</dbReference>
<dbReference type="GO" id="GO:0003677">
    <property type="term" value="F:DNA binding"/>
    <property type="evidence" value="ECO:0007669"/>
    <property type="project" value="InterPro"/>
</dbReference>
<evidence type="ECO:0000313" key="3">
    <source>
        <dbReference type="Proteomes" id="UP000015927"/>
    </source>
</evidence>
<dbReference type="InterPro" id="IPR036977">
    <property type="entry name" value="DNA_primase_Znf_CHC2"/>
</dbReference>
<dbReference type="Proteomes" id="UP000015927">
    <property type="component" value="Plasmid 2"/>
</dbReference>
<dbReference type="EMBL" id="CP002393">
    <property type="protein sequence ID" value="AGT63762.1"/>
    <property type="molecule type" value="Genomic_DNA"/>
</dbReference>
<dbReference type="InterPro" id="IPR025054">
    <property type="entry name" value="DUF3991"/>
</dbReference>
<dbReference type="KEGG" id="lpi:LBPG_04247"/>
<dbReference type="RefSeq" id="WP_003660051.1">
    <property type="nucleotide sequence ID" value="NC_022123.1"/>
</dbReference>
<sequence>MVTNKQKRLSKATIDQANNVSIVAIAEANGIALVHQSNGYWRGVEHDSLVINDKKNLFRWNSRDVGGGALDFVQRYIGISSFRDAVAYLNHADLAPVTEPTRESRQPFKYHFKNSPDFQQAANYLTTVRKLDPQIVELLHRKGFIQQDEHGNAIFVWLKKDKIVGATVQGTRIDHEHLGKRGTFKQIAKNSKENFGFNLSLGKPERLLMFESPIDALSYWSLHRGLNHVTLMSMDGLKPNTVKQGLIYFCEKTGRAPLEIAFGVDNDAGGHVFYDQMRAEHALTSVPYTSLIPADQAIPHECLAPVVIAAKQAAIPTVALMAYLKVSVNLRPGQGMSNGYHYQNALTKGSFSDLPEIATGIKPYLQANGIDWQAYFKQHAPELASADRNNLVARIEGVARQYQNGDFQVVRDVPKDWNDRLQIHDRFKRKVLIMEQQIGASQHEIKTKQHDQALER</sequence>
<evidence type="ECO:0000313" key="2">
    <source>
        <dbReference type="EMBL" id="AGT63762.1"/>
    </source>
</evidence>
<dbReference type="SUPFAM" id="SSF57783">
    <property type="entry name" value="Zinc beta-ribbon"/>
    <property type="match status" value="1"/>
</dbReference>
<reference evidence="2 3" key="1">
    <citation type="submission" date="2010-12" db="EMBL/GenBank/DDBJ databases">
        <title>The Genome Sequence of Lactobacillus paracasei subsp. paracasei strain 8700:2.</title>
        <authorList>
            <consortium name="The Broad Institute Genome Sequencing Platform"/>
            <person name="Ward D."/>
            <person name="Earl A."/>
            <person name="Feldgarden M."/>
            <person name="Young S.K."/>
            <person name="Gargeya S."/>
            <person name="Zeng Q."/>
            <person name="Alvarado L."/>
            <person name="Berlin A."/>
            <person name="Bochicchio J."/>
            <person name="Chapman S.B."/>
            <person name="Chen Z."/>
            <person name="Freedman E."/>
            <person name="Gellesch M."/>
            <person name="Goldberg J."/>
            <person name="Griggs A."/>
            <person name="Gujja S."/>
            <person name="Heilman E."/>
            <person name="Heiman D."/>
            <person name="Howarth C."/>
            <person name="Mehta T."/>
            <person name="Neiman D."/>
            <person name="Pearson M."/>
            <person name="Roberts A."/>
            <person name="Saif S."/>
            <person name="Shea T."/>
            <person name="Shenoy N."/>
            <person name="Sisk P."/>
            <person name="Stolte C."/>
            <person name="Sykes S."/>
            <person name="White J."/>
            <person name="Yandava C."/>
            <person name="Saulnier D."/>
            <person name="Haas B."/>
            <person name="Nusbaum C."/>
            <person name="Birren B."/>
        </authorList>
    </citation>
    <scope>NUCLEOTIDE SEQUENCE [LARGE SCALE GENOMIC DNA]</scope>
    <source>
        <strain evidence="2 3">8700:2</strain>
        <plasmid evidence="2 3">2</plasmid>
    </source>
</reference>